<evidence type="ECO:0000313" key="2">
    <source>
        <dbReference type="EMBL" id="HJC45273.1"/>
    </source>
</evidence>
<feature type="transmembrane region" description="Helical" evidence="1">
    <location>
        <begin position="78"/>
        <end position="97"/>
    </location>
</feature>
<proteinExistence type="predicted"/>
<evidence type="ECO:0000256" key="1">
    <source>
        <dbReference type="SAM" id="Phobius"/>
    </source>
</evidence>
<dbReference type="EMBL" id="DWWN01000032">
    <property type="protein sequence ID" value="HJC45273.1"/>
    <property type="molecule type" value="Genomic_DNA"/>
</dbReference>
<reference evidence="2" key="1">
    <citation type="journal article" date="2021" name="PeerJ">
        <title>Extensive microbial diversity within the chicken gut microbiome revealed by metagenomics and culture.</title>
        <authorList>
            <person name="Gilroy R."/>
            <person name="Ravi A."/>
            <person name="Getino M."/>
            <person name="Pursley I."/>
            <person name="Horton D.L."/>
            <person name="Alikhan N.F."/>
            <person name="Baker D."/>
            <person name="Gharbi K."/>
            <person name="Hall N."/>
            <person name="Watson M."/>
            <person name="Adriaenssens E.M."/>
            <person name="Foster-Nyarko E."/>
            <person name="Jarju S."/>
            <person name="Secka A."/>
            <person name="Antonio M."/>
            <person name="Oren A."/>
            <person name="Chaudhuri R.R."/>
            <person name="La Ragione R."/>
            <person name="Hildebrand F."/>
            <person name="Pallen M.J."/>
        </authorList>
    </citation>
    <scope>NUCLEOTIDE SEQUENCE</scope>
    <source>
        <strain evidence="2">ChiSjej5B23-2810</strain>
    </source>
</reference>
<accession>A0A9D2PAD0</accession>
<keyword evidence="1" id="KW-0812">Transmembrane</keyword>
<feature type="transmembrane region" description="Helical" evidence="1">
    <location>
        <begin position="149"/>
        <end position="171"/>
    </location>
</feature>
<keyword evidence="1" id="KW-0472">Membrane</keyword>
<name>A0A9D2PAD0_9FIRM</name>
<feature type="transmembrane region" description="Helical" evidence="1">
    <location>
        <begin position="103"/>
        <end position="128"/>
    </location>
</feature>
<evidence type="ECO:0000313" key="3">
    <source>
        <dbReference type="Proteomes" id="UP000823906"/>
    </source>
</evidence>
<feature type="transmembrane region" description="Helical" evidence="1">
    <location>
        <begin position="177"/>
        <end position="200"/>
    </location>
</feature>
<protein>
    <submittedName>
        <fullName evidence="2">DUF624 domain-containing protein</fullName>
    </submittedName>
</protein>
<gene>
    <name evidence="2" type="ORF">H9703_03940</name>
</gene>
<dbReference type="AlphaFoldDB" id="A0A9D2PAD0"/>
<dbReference type="Pfam" id="PF04854">
    <property type="entry name" value="DUF624"/>
    <property type="match status" value="1"/>
</dbReference>
<organism evidence="2 3">
    <name type="scientific">Candidatus Faecalibacterium faecigallinarum</name>
    <dbReference type="NCBI Taxonomy" id="2838577"/>
    <lineage>
        <taxon>Bacteria</taxon>
        <taxon>Bacillati</taxon>
        <taxon>Bacillota</taxon>
        <taxon>Clostridia</taxon>
        <taxon>Eubacteriales</taxon>
        <taxon>Oscillospiraceae</taxon>
        <taxon>Faecalibacterium</taxon>
    </lineage>
</organism>
<dbReference type="Proteomes" id="UP000823906">
    <property type="component" value="Unassembled WGS sequence"/>
</dbReference>
<comment type="caution">
    <text evidence="2">The sequence shown here is derived from an EMBL/GenBank/DDBJ whole genome shotgun (WGS) entry which is preliminary data.</text>
</comment>
<dbReference type="InterPro" id="IPR006938">
    <property type="entry name" value="DUF624"/>
</dbReference>
<keyword evidence="1" id="KW-1133">Transmembrane helix</keyword>
<reference evidence="2" key="2">
    <citation type="submission" date="2021-04" db="EMBL/GenBank/DDBJ databases">
        <authorList>
            <person name="Gilroy R."/>
        </authorList>
    </citation>
    <scope>NUCLEOTIDE SEQUENCE</scope>
    <source>
        <strain evidence="2">ChiSjej5B23-2810</strain>
    </source>
</reference>
<feature type="transmembrane region" description="Helical" evidence="1">
    <location>
        <begin position="20"/>
        <end position="48"/>
    </location>
</feature>
<sequence length="220" mass="24385">MSNLIDPDRPLMAFITKMAYSAYLNILWLICCLPVVTIGASTTALFYVTLKMAEDRDDGLTGMFFRAFRQNFLPATKLWLVLLGAGAFLAMDGYIVWHIWSQSIFWTLVAALLIVAAIVYAVVLLYAFPLLARFENTTFGILKTALLVGLRYLVCTLLMAGIYFLMGWVVVNLFTPAFLLGFGCCAMLCSFLLVNIIHAIGGDPDAENKEDGENQHAADE</sequence>